<keyword evidence="1" id="KW-0732">Signal</keyword>
<evidence type="ECO:0000313" key="4">
    <source>
        <dbReference type="RefSeq" id="XP_033579751.1"/>
    </source>
</evidence>
<dbReference type="AlphaFoldDB" id="A0A6A6YXX5"/>
<dbReference type="RefSeq" id="XP_033579751.1">
    <property type="nucleotide sequence ID" value="XM_033713605.1"/>
</dbReference>
<feature type="signal peptide" evidence="1">
    <location>
        <begin position="1"/>
        <end position="20"/>
    </location>
</feature>
<protein>
    <recommendedName>
        <fullName evidence="5">Ig-like domain-containing protein</fullName>
    </recommendedName>
</protein>
<reference evidence="2 4" key="1">
    <citation type="journal article" date="2020" name="Stud. Mycol.">
        <title>101 Dothideomycetes genomes: a test case for predicting lifestyles and emergence of pathogens.</title>
        <authorList>
            <person name="Haridas S."/>
            <person name="Albert R."/>
            <person name="Binder M."/>
            <person name="Bloem J."/>
            <person name="Labutti K."/>
            <person name="Salamov A."/>
            <person name="Andreopoulos B."/>
            <person name="Baker S."/>
            <person name="Barry K."/>
            <person name="Bills G."/>
            <person name="Bluhm B."/>
            <person name="Cannon C."/>
            <person name="Castanera R."/>
            <person name="Culley D."/>
            <person name="Daum C."/>
            <person name="Ezra D."/>
            <person name="Gonzalez J."/>
            <person name="Henrissat B."/>
            <person name="Kuo A."/>
            <person name="Liang C."/>
            <person name="Lipzen A."/>
            <person name="Lutzoni F."/>
            <person name="Magnuson J."/>
            <person name="Mondo S."/>
            <person name="Nolan M."/>
            <person name="Ohm R."/>
            <person name="Pangilinan J."/>
            <person name="Park H.-J."/>
            <person name="Ramirez L."/>
            <person name="Alfaro M."/>
            <person name="Sun H."/>
            <person name="Tritt A."/>
            <person name="Yoshinaga Y."/>
            <person name="Zwiers L.-H."/>
            <person name="Turgeon B."/>
            <person name="Goodwin S."/>
            <person name="Spatafora J."/>
            <person name="Crous P."/>
            <person name="Grigoriev I."/>
        </authorList>
    </citation>
    <scope>NUCLEOTIDE SEQUENCE</scope>
    <source>
        <strain evidence="2 4">CBS 304.34</strain>
    </source>
</reference>
<evidence type="ECO:0000256" key="1">
    <source>
        <dbReference type="SAM" id="SignalP"/>
    </source>
</evidence>
<evidence type="ECO:0000313" key="3">
    <source>
        <dbReference type="Proteomes" id="UP000504636"/>
    </source>
</evidence>
<reference evidence="4" key="3">
    <citation type="submission" date="2025-04" db="UniProtKB">
        <authorList>
            <consortium name="RefSeq"/>
        </authorList>
    </citation>
    <scope>IDENTIFICATION</scope>
    <source>
        <strain evidence="4">CBS 304.34</strain>
    </source>
</reference>
<dbReference type="GeneID" id="54454498"/>
<sequence>MRRSFKFLSNFSLLTILLKASDSLVRRDGKSDGDIFRCDAPLEPESAPPCLTSYLELTTEPEATVVWFQRSGCPQRKDTTFVGCN</sequence>
<evidence type="ECO:0000313" key="2">
    <source>
        <dbReference type="EMBL" id="KAF2812787.1"/>
    </source>
</evidence>
<evidence type="ECO:0008006" key="5">
    <source>
        <dbReference type="Google" id="ProtNLM"/>
    </source>
</evidence>
<dbReference type="EMBL" id="MU003696">
    <property type="protein sequence ID" value="KAF2812787.1"/>
    <property type="molecule type" value="Genomic_DNA"/>
</dbReference>
<reference evidence="4" key="2">
    <citation type="submission" date="2020-04" db="EMBL/GenBank/DDBJ databases">
        <authorList>
            <consortium name="NCBI Genome Project"/>
        </authorList>
    </citation>
    <scope>NUCLEOTIDE SEQUENCE</scope>
    <source>
        <strain evidence="4">CBS 304.34</strain>
    </source>
</reference>
<feature type="chain" id="PRO_5044629420" description="Ig-like domain-containing protein" evidence="1">
    <location>
        <begin position="21"/>
        <end position="85"/>
    </location>
</feature>
<organism evidence="2">
    <name type="scientific">Mytilinidion resinicola</name>
    <dbReference type="NCBI Taxonomy" id="574789"/>
    <lineage>
        <taxon>Eukaryota</taxon>
        <taxon>Fungi</taxon>
        <taxon>Dikarya</taxon>
        <taxon>Ascomycota</taxon>
        <taxon>Pezizomycotina</taxon>
        <taxon>Dothideomycetes</taxon>
        <taxon>Pleosporomycetidae</taxon>
        <taxon>Mytilinidiales</taxon>
        <taxon>Mytilinidiaceae</taxon>
        <taxon>Mytilinidion</taxon>
    </lineage>
</organism>
<dbReference type="Proteomes" id="UP000504636">
    <property type="component" value="Unplaced"/>
</dbReference>
<accession>A0A6A6YXX5</accession>
<name>A0A6A6YXX5_9PEZI</name>
<gene>
    <name evidence="2 4" type="ORF">BDZ99DRAFT_242250</name>
</gene>
<proteinExistence type="predicted"/>
<keyword evidence="3" id="KW-1185">Reference proteome</keyword>